<dbReference type="Pfam" id="PF12893">
    <property type="entry name" value="Lumazine_bd_2"/>
    <property type="match status" value="1"/>
</dbReference>
<evidence type="ECO:0000313" key="2">
    <source>
        <dbReference type="EMBL" id="GHB55852.1"/>
    </source>
</evidence>
<keyword evidence="1" id="KW-0732">Signal</keyword>
<sequence length="157" mass="17131">MKLNRLTAAVLVCLNFLLFGIPDAFAQSDHSEVKAIVDQLFVGMKTGDSSLVAKSFTADATLQSVSIAADGKVKTSKNGIAGFIKAIGTPHQEMWDERIYDLKTQVDGPVATVWAPYKFYLGEKFSHCGVNAFALVKTENGWKIAGITDTRRKENCL</sequence>
<feature type="signal peptide" evidence="1">
    <location>
        <begin position="1"/>
        <end position="26"/>
    </location>
</feature>
<accession>A0A8J3D1L9</accession>
<keyword evidence="3" id="KW-1185">Reference proteome</keyword>
<gene>
    <name evidence="2" type="ORF">GCM10007390_06370</name>
</gene>
<evidence type="ECO:0000256" key="1">
    <source>
        <dbReference type="SAM" id="SignalP"/>
    </source>
</evidence>
<dbReference type="EMBL" id="BMXF01000001">
    <property type="protein sequence ID" value="GHB55852.1"/>
    <property type="molecule type" value="Genomic_DNA"/>
</dbReference>
<proteinExistence type="predicted"/>
<reference evidence="2 3" key="1">
    <citation type="journal article" date="2014" name="Int. J. Syst. Evol. Microbiol.">
        <title>Complete genome sequence of Corynebacterium casei LMG S-19264T (=DSM 44701T), isolated from a smear-ripened cheese.</title>
        <authorList>
            <consortium name="US DOE Joint Genome Institute (JGI-PGF)"/>
            <person name="Walter F."/>
            <person name="Albersmeier A."/>
            <person name="Kalinowski J."/>
            <person name="Ruckert C."/>
        </authorList>
    </citation>
    <scope>NUCLEOTIDE SEQUENCE [LARGE SCALE GENOMIC DNA]</scope>
    <source>
        <strain evidence="2 3">KCTC 12866</strain>
    </source>
</reference>
<dbReference type="SUPFAM" id="SSF54427">
    <property type="entry name" value="NTF2-like"/>
    <property type="match status" value="1"/>
</dbReference>
<dbReference type="RefSeq" id="WP_189562897.1">
    <property type="nucleotide sequence ID" value="NZ_BMXF01000001.1"/>
</dbReference>
<dbReference type="InterPro" id="IPR032710">
    <property type="entry name" value="NTF2-like_dom_sf"/>
</dbReference>
<protein>
    <submittedName>
        <fullName evidence="2">Uncharacterized protein</fullName>
    </submittedName>
</protein>
<dbReference type="Gene3D" id="3.10.450.50">
    <property type="match status" value="1"/>
</dbReference>
<dbReference type="InterPro" id="IPR039437">
    <property type="entry name" value="FrzH/put_lumazine-bd"/>
</dbReference>
<dbReference type="Proteomes" id="UP000598271">
    <property type="component" value="Unassembled WGS sequence"/>
</dbReference>
<dbReference type="AlphaFoldDB" id="A0A8J3D1L9"/>
<evidence type="ECO:0000313" key="3">
    <source>
        <dbReference type="Proteomes" id="UP000598271"/>
    </source>
</evidence>
<comment type="caution">
    <text evidence="2">The sequence shown here is derived from an EMBL/GenBank/DDBJ whole genome shotgun (WGS) entry which is preliminary data.</text>
</comment>
<name>A0A8J3D1L9_9BACT</name>
<organism evidence="2 3">
    <name type="scientific">Persicitalea jodogahamensis</name>
    <dbReference type="NCBI Taxonomy" id="402147"/>
    <lineage>
        <taxon>Bacteria</taxon>
        <taxon>Pseudomonadati</taxon>
        <taxon>Bacteroidota</taxon>
        <taxon>Cytophagia</taxon>
        <taxon>Cytophagales</taxon>
        <taxon>Spirosomataceae</taxon>
        <taxon>Persicitalea</taxon>
    </lineage>
</organism>
<feature type="chain" id="PRO_5035147424" evidence="1">
    <location>
        <begin position="27"/>
        <end position="157"/>
    </location>
</feature>